<proteinExistence type="inferred from homology"/>
<evidence type="ECO:0000256" key="1">
    <source>
        <dbReference type="ARBA" id="ARBA00023002"/>
    </source>
</evidence>
<dbReference type="PANTHER" id="PTHR11699">
    <property type="entry name" value="ALDEHYDE DEHYDROGENASE-RELATED"/>
    <property type="match status" value="1"/>
</dbReference>
<comment type="similarity">
    <text evidence="3">Belongs to the aldehyde dehydrogenase family.</text>
</comment>
<dbReference type="InterPro" id="IPR015590">
    <property type="entry name" value="Aldehyde_DH_dom"/>
</dbReference>
<protein>
    <submittedName>
        <fullName evidence="5">Aldehyde dehydrogenase</fullName>
    </submittedName>
</protein>
<dbReference type="Pfam" id="PF00171">
    <property type="entry name" value="Aldedh"/>
    <property type="match status" value="1"/>
</dbReference>
<feature type="active site" evidence="2">
    <location>
        <position position="261"/>
    </location>
</feature>
<name>A0ABM7Y2X9_9PROT</name>
<dbReference type="RefSeq" id="WP_244459385.1">
    <property type="nucleotide sequence ID" value="NZ_AP025637.1"/>
</dbReference>
<gene>
    <name evidence="5" type="ORF">Rmf_21020</name>
</gene>
<dbReference type="InterPro" id="IPR016163">
    <property type="entry name" value="Ald_DH_C"/>
</dbReference>
<dbReference type="InterPro" id="IPR016162">
    <property type="entry name" value="Ald_DH_N"/>
</dbReference>
<dbReference type="SUPFAM" id="SSF53720">
    <property type="entry name" value="ALDH-like"/>
    <property type="match status" value="1"/>
</dbReference>
<evidence type="ECO:0000313" key="6">
    <source>
        <dbReference type="Proteomes" id="UP000831327"/>
    </source>
</evidence>
<sequence length="503" mass="51015">MTAQAALDRGIAALLGGRVGSLVDGAVVPGGGALVALTDPATGADLLRYAAADAATVAAACAGAARAQRAWMALPAAERGRRMWAIGALVRREAEALAALESAQSGKPIRDARAEAARVADMAEYWAGWCDKIEGRTVPVPSGHTVIIRREPYGVVLAVTPWNAPLFTAGWNVFPALAAGNAVVLKPSEFTPLTSLVLGRLCLEAGLPSGLVQVVCGPGQGTGGALLAAPEVARVTFVGGPPAGAAVAAACAARTIPCVLELGGKSANIVFDDADFGAAVQGAQQAIFAGSGQSCVAGSRLLVQRSLHDRFVAALAEAASRIRLGDPLDAATEMGPVANARQFAHVRAMVGGADGAQVIAPPVPATLPAGGFWVPPTLIAGLTNAARPAQEEIFGPVVAAIPFEDEAEAIAIANDTRFGLAGAVWTRDVGRAHRVAAAVRAGTFWVNGYRTIHVSVPFGGFGASGYGRSSGAEVLAELTQTKAVWIDTAEAPASGFGHRPAGY</sequence>
<reference evidence="5 6" key="1">
    <citation type="journal article" date="2016" name="Microbes Environ.">
        <title>Phylogenetically diverse aerobic anoxygenic phototrophic bacteria isolated from epilithic biofilms in Tama river, Japan.</title>
        <authorList>
            <person name="Hirose S."/>
            <person name="Matsuura K."/>
            <person name="Haruta S."/>
        </authorList>
    </citation>
    <scope>NUCLEOTIDE SEQUENCE [LARGE SCALE GENOMIC DNA]</scope>
    <source>
        <strain evidence="5 6">S08</strain>
    </source>
</reference>
<feature type="domain" description="Aldehyde dehydrogenase" evidence="4">
    <location>
        <begin position="35"/>
        <end position="484"/>
    </location>
</feature>
<evidence type="ECO:0000256" key="2">
    <source>
        <dbReference type="PROSITE-ProRule" id="PRU10007"/>
    </source>
</evidence>
<dbReference type="EMBL" id="AP025637">
    <property type="protein sequence ID" value="BDG72173.1"/>
    <property type="molecule type" value="Genomic_DNA"/>
</dbReference>
<dbReference type="Gene3D" id="3.40.605.10">
    <property type="entry name" value="Aldehyde Dehydrogenase, Chain A, domain 1"/>
    <property type="match status" value="1"/>
</dbReference>
<evidence type="ECO:0000313" key="5">
    <source>
        <dbReference type="EMBL" id="BDG72173.1"/>
    </source>
</evidence>
<evidence type="ECO:0000256" key="3">
    <source>
        <dbReference type="RuleBase" id="RU003345"/>
    </source>
</evidence>
<dbReference type="PROSITE" id="PS00687">
    <property type="entry name" value="ALDEHYDE_DEHYDR_GLU"/>
    <property type="match status" value="1"/>
</dbReference>
<organism evidence="5 6">
    <name type="scientific">Roseomonas fluvialis</name>
    <dbReference type="NCBI Taxonomy" id="1750527"/>
    <lineage>
        <taxon>Bacteria</taxon>
        <taxon>Pseudomonadati</taxon>
        <taxon>Pseudomonadota</taxon>
        <taxon>Alphaproteobacteria</taxon>
        <taxon>Acetobacterales</taxon>
        <taxon>Roseomonadaceae</taxon>
        <taxon>Roseomonas</taxon>
    </lineage>
</organism>
<keyword evidence="1 3" id="KW-0560">Oxidoreductase</keyword>
<dbReference type="InterPro" id="IPR016161">
    <property type="entry name" value="Ald_DH/histidinol_DH"/>
</dbReference>
<accession>A0ABM7Y2X9</accession>
<dbReference type="InterPro" id="IPR029510">
    <property type="entry name" value="Ald_DH_CS_GLU"/>
</dbReference>
<dbReference type="Gene3D" id="3.40.309.10">
    <property type="entry name" value="Aldehyde Dehydrogenase, Chain A, domain 2"/>
    <property type="match status" value="1"/>
</dbReference>
<keyword evidence="6" id="KW-1185">Reference proteome</keyword>
<dbReference type="Proteomes" id="UP000831327">
    <property type="component" value="Chromosome"/>
</dbReference>
<evidence type="ECO:0000259" key="4">
    <source>
        <dbReference type="Pfam" id="PF00171"/>
    </source>
</evidence>